<evidence type="ECO:0000256" key="4">
    <source>
        <dbReference type="ARBA" id="ARBA00022801"/>
    </source>
</evidence>
<keyword evidence="5" id="KW-0325">Glycoprotein</keyword>
<feature type="domain" description="Peptidase A1" evidence="6">
    <location>
        <begin position="41"/>
        <end position="371"/>
    </location>
</feature>
<evidence type="ECO:0000256" key="2">
    <source>
        <dbReference type="ARBA" id="ARBA00022670"/>
    </source>
</evidence>
<dbReference type="CDD" id="cd05476">
    <property type="entry name" value="pepsin_A_like_plant"/>
    <property type="match status" value="1"/>
</dbReference>
<dbReference type="SUPFAM" id="SSF50630">
    <property type="entry name" value="Acid proteases"/>
    <property type="match status" value="1"/>
</dbReference>
<sequence>SSSEPTSFSVKLVRKNIAQNKSIYYFPNTINPRITLTNSLYTVEANIGTPSTKKTFIFDTGSELTWTQCTPCVNCFKQDSPLFDPKKSTSYKKLAPNHPYARYFNRSNNGDSSFHLLYKTGESSSGIVSTESFSFPSDKRGSREIVKGLVFGCANNQKGKFAGSITGVMGMNRSPLSLVGQVGAKLSQKFSYCLPPITSSVKTTLLRFGNNVKTGRGLRETSFINNIDYNYRVNLLDISISGRRLNLPNGTFTRGCMIDVGSTGGYLETRAYNEVVRVLTRHFERFKLQRVDVQGGLLCYRIVRAFRNYPNMVFHFQGGDFEIGKENLFHFSSVRFCLAMQKHDEKTALGSFQQQNVRFVYDIGNQKVLFGKEECLWDRG</sequence>
<keyword evidence="2" id="KW-0645">Protease</keyword>
<reference evidence="7 8" key="1">
    <citation type="journal article" date="2013" name="Proc. Natl. Acad. Sci. U.S.A.">
        <title>Fine-scale variation in meiotic recombination in Mimulus inferred from population shotgun sequencing.</title>
        <authorList>
            <person name="Hellsten U."/>
            <person name="Wright K.M."/>
            <person name="Jenkins J."/>
            <person name="Shu S."/>
            <person name="Yuan Y."/>
            <person name="Wessler S.R."/>
            <person name="Schmutz J."/>
            <person name="Willis J.H."/>
            <person name="Rokhsar D.S."/>
        </authorList>
    </citation>
    <scope>NUCLEOTIDE SEQUENCE [LARGE SCALE GENOMIC DNA]</scope>
    <source>
        <strain evidence="8">cv. DUN x IM62</strain>
    </source>
</reference>
<dbReference type="Pfam" id="PF14543">
    <property type="entry name" value="TAXi_N"/>
    <property type="match status" value="1"/>
</dbReference>
<dbReference type="InterPro" id="IPR032799">
    <property type="entry name" value="TAXi_C"/>
</dbReference>
<keyword evidence="8" id="KW-1185">Reference proteome</keyword>
<dbReference type="Proteomes" id="UP000030748">
    <property type="component" value="Unassembled WGS sequence"/>
</dbReference>
<dbReference type="PANTHER" id="PTHR47967:SF123">
    <property type="entry name" value="ASPARTIC PROTEINASE NEPENTHESIN-1-LIKE"/>
    <property type="match status" value="1"/>
</dbReference>
<evidence type="ECO:0000256" key="3">
    <source>
        <dbReference type="ARBA" id="ARBA00022750"/>
    </source>
</evidence>
<dbReference type="Gene3D" id="2.40.70.10">
    <property type="entry name" value="Acid Proteases"/>
    <property type="match status" value="2"/>
</dbReference>
<dbReference type="GO" id="GO:0005576">
    <property type="term" value="C:extracellular region"/>
    <property type="evidence" value="ECO:0000318"/>
    <property type="project" value="GO_Central"/>
</dbReference>
<keyword evidence="3" id="KW-0064">Aspartyl protease</keyword>
<dbReference type="InterPro" id="IPR051708">
    <property type="entry name" value="Plant_Aspart_Prot_A1"/>
</dbReference>
<evidence type="ECO:0000313" key="8">
    <source>
        <dbReference type="Proteomes" id="UP000030748"/>
    </source>
</evidence>
<proteinExistence type="inferred from homology"/>
<dbReference type="InterPro" id="IPR033121">
    <property type="entry name" value="PEPTIDASE_A1"/>
</dbReference>
<evidence type="ECO:0000313" key="7">
    <source>
        <dbReference type="EMBL" id="EYU45058.1"/>
    </source>
</evidence>
<dbReference type="InterPro" id="IPR021109">
    <property type="entry name" value="Peptidase_aspartic_dom_sf"/>
</dbReference>
<dbReference type="GO" id="GO:0006508">
    <property type="term" value="P:proteolysis"/>
    <property type="evidence" value="ECO:0007669"/>
    <property type="project" value="UniProtKB-KW"/>
</dbReference>
<feature type="non-terminal residue" evidence="7">
    <location>
        <position position="1"/>
    </location>
</feature>
<name>A0A022RZF0_ERYGU</name>
<dbReference type="eggNOG" id="KOG1339">
    <property type="taxonomic scope" value="Eukaryota"/>
</dbReference>
<dbReference type="PANTHER" id="PTHR47967">
    <property type="entry name" value="OS07G0603500 PROTEIN-RELATED"/>
    <property type="match status" value="1"/>
</dbReference>
<comment type="similarity">
    <text evidence="1">Belongs to the peptidase A1 family.</text>
</comment>
<dbReference type="PROSITE" id="PS51767">
    <property type="entry name" value="PEPTIDASE_A1"/>
    <property type="match status" value="1"/>
</dbReference>
<organism evidence="7 8">
    <name type="scientific">Erythranthe guttata</name>
    <name type="common">Yellow monkey flower</name>
    <name type="synonym">Mimulus guttatus</name>
    <dbReference type="NCBI Taxonomy" id="4155"/>
    <lineage>
        <taxon>Eukaryota</taxon>
        <taxon>Viridiplantae</taxon>
        <taxon>Streptophyta</taxon>
        <taxon>Embryophyta</taxon>
        <taxon>Tracheophyta</taxon>
        <taxon>Spermatophyta</taxon>
        <taxon>Magnoliopsida</taxon>
        <taxon>eudicotyledons</taxon>
        <taxon>Gunneridae</taxon>
        <taxon>Pentapetalae</taxon>
        <taxon>asterids</taxon>
        <taxon>lamiids</taxon>
        <taxon>Lamiales</taxon>
        <taxon>Phrymaceae</taxon>
        <taxon>Erythranthe</taxon>
    </lineage>
</organism>
<dbReference type="InterPro" id="IPR032861">
    <property type="entry name" value="TAXi_N"/>
</dbReference>
<gene>
    <name evidence="7" type="ORF">MIMGU_mgv1a021430mg</name>
</gene>
<keyword evidence="4" id="KW-0378">Hydrolase</keyword>
<evidence type="ECO:0000259" key="6">
    <source>
        <dbReference type="PROSITE" id="PS51767"/>
    </source>
</evidence>
<evidence type="ECO:0000256" key="5">
    <source>
        <dbReference type="ARBA" id="ARBA00023180"/>
    </source>
</evidence>
<dbReference type="Pfam" id="PF14541">
    <property type="entry name" value="TAXi_C"/>
    <property type="match status" value="1"/>
</dbReference>
<protein>
    <recommendedName>
        <fullName evidence="6">Peptidase A1 domain-containing protein</fullName>
    </recommendedName>
</protein>
<dbReference type="InterPro" id="IPR034161">
    <property type="entry name" value="Pepsin-like_plant"/>
</dbReference>
<accession>A0A022RZF0</accession>
<dbReference type="AlphaFoldDB" id="A0A022RZF0"/>
<evidence type="ECO:0000256" key="1">
    <source>
        <dbReference type="ARBA" id="ARBA00007447"/>
    </source>
</evidence>
<dbReference type="STRING" id="4155.A0A022RZF0"/>
<dbReference type="GO" id="GO:0004190">
    <property type="term" value="F:aspartic-type endopeptidase activity"/>
    <property type="evidence" value="ECO:0000318"/>
    <property type="project" value="GO_Central"/>
</dbReference>
<dbReference type="EMBL" id="KI630204">
    <property type="protein sequence ID" value="EYU45058.1"/>
    <property type="molecule type" value="Genomic_DNA"/>
</dbReference>